<evidence type="ECO:0000256" key="4">
    <source>
        <dbReference type="ARBA" id="ARBA00022544"/>
    </source>
</evidence>
<evidence type="ECO:0000256" key="1">
    <source>
        <dbReference type="ARBA" id="ARBA00004141"/>
    </source>
</evidence>
<dbReference type="GO" id="GO:0016020">
    <property type="term" value="C:membrane"/>
    <property type="evidence" value="ECO:0007669"/>
    <property type="project" value="UniProtKB-SubCell"/>
</dbReference>
<protein>
    <submittedName>
        <fullName evidence="9">Spore germination protein</fullName>
    </submittedName>
</protein>
<evidence type="ECO:0000313" key="10">
    <source>
        <dbReference type="Proteomes" id="UP000824192"/>
    </source>
</evidence>
<feature type="transmembrane region" description="Helical" evidence="8">
    <location>
        <begin position="39"/>
        <end position="64"/>
    </location>
</feature>
<keyword evidence="5 8" id="KW-0812">Transmembrane</keyword>
<dbReference type="Gene3D" id="1.20.1740.10">
    <property type="entry name" value="Amino acid/polyamine transporter I"/>
    <property type="match status" value="1"/>
</dbReference>
<dbReference type="PANTHER" id="PTHR34975:SF2">
    <property type="entry name" value="SPORE GERMINATION PROTEIN A2"/>
    <property type="match status" value="1"/>
</dbReference>
<comment type="caution">
    <text evidence="9">The sequence shown here is derived from an EMBL/GenBank/DDBJ whole genome shotgun (WGS) entry which is preliminary data.</text>
</comment>
<feature type="transmembrane region" description="Helical" evidence="8">
    <location>
        <begin position="272"/>
        <end position="294"/>
    </location>
</feature>
<reference evidence="9" key="2">
    <citation type="submission" date="2021-04" db="EMBL/GenBank/DDBJ databases">
        <authorList>
            <person name="Gilroy R."/>
        </authorList>
    </citation>
    <scope>NUCLEOTIDE SEQUENCE</scope>
    <source>
        <strain evidence="9">ChiGjej6B6-1540</strain>
    </source>
</reference>
<dbReference type="Pfam" id="PF03845">
    <property type="entry name" value="Spore_permease"/>
    <property type="match status" value="1"/>
</dbReference>
<keyword evidence="6 8" id="KW-1133">Transmembrane helix</keyword>
<dbReference type="EMBL" id="DXGA01000078">
    <property type="protein sequence ID" value="HIW93613.1"/>
    <property type="molecule type" value="Genomic_DNA"/>
</dbReference>
<feature type="transmembrane region" description="Helical" evidence="8">
    <location>
        <begin position="336"/>
        <end position="358"/>
    </location>
</feature>
<feature type="transmembrane region" description="Helical" evidence="8">
    <location>
        <begin position="220"/>
        <end position="240"/>
    </location>
</feature>
<reference evidence="9" key="1">
    <citation type="journal article" date="2021" name="PeerJ">
        <title>Extensive microbial diversity within the chicken gut microbiome revealed by metagenomics and culture.</title>
        <authorList>
            <person name="Gilroy R."/>
            <person name="Ravi A."/>
            <person name="Getino M."/>
            <person name="Pursley I."/>
            <person name="Horton D.L."/>
            <person name="Alikhan N.F."/>
            <person name="Baker D."/>
            <person name="Gharbi K."/>
            <person name="Hall N."/>
            <person name="Watson M."/>
            <person name="Adriaenssens E.M."/>
            <person name="Foster-Nyarko E."/>
            <person name="Jarju S."/>
            <person name="Secka A."/>
            <person name="Antonio M."/>
            <person name="Oren A."/>
            <person name="Chaudhuri R.R."/>
            <person name="La Ragione R."/>
            <person name="Hildebrand F."/>
            <person name="Pallen M.J."/>
        </authorList>
    </citation>
    <scope>NUCLEOTIDE SEQUENCE</scope>
    <source>
        <strain evidence="9">ChiGjej6B6-1540</strain>
    </source>
</reference>
<organism evidence="9 10">
    <name type="scientific">Candidatus Flavonifractor merdipullorum</name>
    <dbReference type="NCBI Taxonomy" id="2838590"/>
    <lineage>
        <taxon>Bacteria</taxon>
        <taxon>Bacillati</taxon>
        <taxon>Bacillota</taxon>
        <taxon>Clostridia</taxon>
        <taxon>Eubacteriales</taxon>
        <taxon>Oscillospiraceae</taxon>
        <taxon>Flavonifractor</taxon>
    </lineage>
</organism>
<evidence type="ECO:0000313" key="9">
    <source>
        <dbReference type="EMBL" id="HIW93613.1"/>
    </source>
</evidence>
<keyword evidence="3" id="KW-0813">Transport</keyword>
<dbReference type="AlphaFoldDB" id="A0A9D1UNA1"/>
<evidence type="ECO:0000256" key="6">
    <source>
        <dbReference type="ARBA" id="ARBA00022989"/>
    </source>
</evidence>
<comment type="similarity">
    <text evidence="2">Belongs to the amino acid-polyamine-organocation (APC) superfamily. Spore germination protein (SGP) (TC 2.A.3.9) family.</text>
</comment>
<dbReference type="PANTHER" id="PTHR34975">
    <property type="entry name" value="SPORE GERMINATION PROTEIN A2"/>
    <property type="match status" value="1"/>
</dbReference>
<gene>
    <name evidence="9" type="ORF">H9868_03635</name>
</gene>
<feature type="transmembrane region" description="Helical" evidence="8">
    <location>
        <begin position="85"/>
        <end position="105"/>
    </location>
</feature>
<evidence type="ECO:0000256" key="2">
    <source>
        <dbReference type="ARBA" id="ARBA00007998"/>
    </source>
</evidence>
<name>A0A9D1UNA1_9FIRM</name>
<sequence>MDQDKIACRQLLALLFAGLLSPMIQLLPGHTVEFAGRGAFLAPLAALPGILALGWALEGSIASLPRGSGMAQVLEQAFGRWVGRLLTGVYLVWAAVLLGLNLRWAAFRFLATSYRNAPLTFFIVVLLLMTLWLGLGKFSAFARAGEIFFFALGAVLVVTLVFSLSQVRAEGLLPVWTEDVPGILRSGGAVLSLTGYSVFAAFCAGGVTRRPNEGKRTWKWALGYCAVLTLFQVVCIGSFGEDLVQRMDIPYFMAVKGIGVEGAFQRVESLVIALWVLADLALLGLLVFACRSMLGYLRGTKWSGRRGGILAVGIAGMVALVWAPDAFQLAAWMRNAVAWSLTVLGWMVPLAAAVVLMVRKKYDKRYKRKEDGVS</sequence>
<feature type="transmembrane region" description="Helical" evidence="8">
    <location>
        <begin position="117"/>
        <end position="135"/>
    </location>
</feature>
<evidence type="ECO:0000256" key="3">
    <source>
        <dbReference type="ARBA" id="ARBA00022448"/>
    </source>
</evidence>
<feature type="transmembrane region" description="Helical" evidence="8">
    <location>
        <begin position="147"/>
        <end position="167"/>
    </location>
</feature>
<evidence type="ECO:0000256" key="7">
    <source>
        <dbReference type="ARBA" id="ARBA00023136"/>
    </source>
</evidence>
<evidence type="ECO:0000256" key="8">
    <source>
        <dbReference type="SAM" id="Phobius"/>
    </source>
</evidence>
<accession>A0A9D1UNA1</accession>
<keyword evidence="4" id="KW-0309">Germination</keyword>
<comment type="subcellular location">
    <subcellularLocation>
        <location evidence="1">Membrane</location>
        <topology evidence="1">Multi-pass membrane protein</topology>
    </subcellularLocation>
</comment>
<dbReference type="GO" id="GO:0009847">
    <property type="term" value="P:spore germination"/>
    <property type="evidence" value="ECO:0007669"/>
    <property type="project" value="InterPro"/>
</dbReference>
<keyword evidence="7 8" id="KW-0472">Membrane</keyword>
<feature type="transmembrane region" description="Helical" evidence="8">
    <location>
        <begin position="187"/>
        <end position="208"/>
    </location>
</feature>
<feature type="transmembrane region" description="Helical" evidence="8">
    <location>
        <begin position="306"/>
        <end position="324"/>
    </location>
</feature>
<dbReference type="Proteomes" id="UP000824192">
    <property type="component" value="Unassembled WGS sequence"/>
</dbReference>
<proteinExistence type="inferred from homology"/>
<dbReference type="InterPro" id="IPR004761">
    <property type="entry name" value="Spore_GerAB"/>
</dbReference>
<evidence type="ECO:0000256" key="5">
    <source>
        <dbReference type="ARBA" id="ARBA00022692"/>
    </source>
</evidence>